<feature type="domain" description="Cytochrome c" evidence="6">
    <location>
        <begin position="47"/>
        <end position="125"/>
    </location>
</feature>
<dbReference type="PROSITE" id="PS51007">
    <property type="entry name" value="CYTC"/>
    <property type="match status" value="1"/>
</dbReference>
<dbReference type="InterPro" id="IPR009056">
    <property type="entry name" value="Cyt_c-like_dom"/>
</dbReference>
<dbReference type="InterPro" id="IPR036909">
    <property type="entry name" value="Cyt_c-like_dom_sf"/>
</dbReference>
<name>A0A250ITX9_9BACT</name>
<feature type="compositionally biased region" description="Low complexity" evidence="5">
    <location>
        <begin position="38"/>
        <end position="47"/>
    </location>
</feature>
<proteinExistence type="predicted"/>
<feature type="region of interest" description="Disordered" evidence="5">
    <location>
        <begin position="31"/>
        <end position="54"/>
    </location>
</feature>
<keyword evidence="8" id="KW-1185">Reference proteome</keyword>
<dbReference type="GO" id="GO:0009055">
    <property type="term" value="F:electron transfer activity"/>
    <property type="evidence" value="ECO:0007669"/>
    <property type="project" value="InterPro"/>
</dbReference>
<evidence type="ECO:0000256" key="5">
    <source>
        <dbReference type="SAM" id="MobiDB-lite"/>
    </source>
</evidence>
<reference evidence="7 8" key="1">
    <citation type="submission" date="2017-06" db="EMBL/GenBank/DDBJ databases">
        <authorList>
            <person name="Kim H.J."/>
            <person name="Triplett B.A."/>
        </authorList>
    </citation>
    <scope>NUCLEOTIDE SEQUENCE [LARGE SCALE GENOMIC DNA]</scope>
    <source>
        <strain evidence="7 8">DSM 14713</strain>
    </source>
</reference>
<organism evidence="7 8">
    <name type="scientific">Melittangium boletus DSM 14713</name>
    <dbReference type="NCBI Taxonomy" id="1294270"/>
    <lineage>
        <taxon>Bacteria</taxon>
        <taxon>Pseudomonadati</taxon>
        <taxon>Myxococcota</taxon>
        <taxon>Myxococcia</taxon>
        <taxon>Myxococcales</taxon>
        <taxon>Cystobacterineae</taxon>
        <taxon>Archangiaceae</taxon>
        <taxon>Melittangium</taxon>
    </lineage>
</organism>
<accession>A0A250ITX9</accession>
<evidence type="ECO:0000313" key="8">
    <source>
        <dbReference type="Proteomes" id="UP000217289"/>
    </source>
</evidence>
<dbReference type="KEGG" id="mbd:MEBOL_007888"/>
<sequence>MRTRSNLWPRSRPWPHLVLLSMAVVFTGCPDKKEQESPASGTATTAAPPRPPEELFSSLKCRNCHGEGSMFAAALVNARSKPDETVAMWILDAQKVRPGTGMPSFVGLMSTQEALSLARWIKAGNPVAAPAEP</sequence>
<dbReference type="Gene3D" id="1.10.760.10">
    <property type="entry name" value="Cytochrome c-like domain"/>
    <property type="match status" value="1"/>
</dbReference>
<gene>
    <name evidence="7" type="ORF">MEBOL_007888</name>
</gene>
<dbReference type="SUPFAM" id="SSF46626">
    <property type="entry name" value="Cytochrome c"/>
    <property type="match status" value="1"/>
</dbReference>
<dbReference type="PROSITE" id="PS51257">
    <property type="entry name" value="PROKAR_LIPOPROTEIN"/>
    <property type="match status" value="1"/>
</dbReference>
<dbReference type="GO" id="GO:0046872">
    <property type="term" value="F:metal ion binding"/>
    <property type="evidence" value="ECO:0007669"/>
    <property type="project" value="UniProtKB-KW"/>
</dbReference>
<keyword evidence="3 4" id="KW-0408">Iron</keyword>
<evidence type="ECO:0000256" key="2">
    <source>
        <dbReference type="ARBA" id="ARBA00022723"/>
    </source>
</evidence>
<dbReference type="OrthoDB" id="5517543at2"/>
<evidence type="ECO:0000256" key="1">
    <source>
        <dbReference type="ARBA" id="ARBA00022617"/>
    </source>
</evidence>
<keyword evidence="2 4" id="KW-0479">Metal-binding</keyword>
<dbReference type="RefSeq" id="WP_095982293.1">
    <property type="nucleotide sequence ID" value="NZ_CP022163.1"/>
</dbReference>
<evidence type="ECO:0000259" key="6">
    <source>
        <dbReference type="PROSITE" id="PS51007"/>
    </source>
</evidence>
<dbReference type="Proteomes" id="UP000217289">
    <property type="component" value="Chromosome"/>
</dbReference>
<protein>
    <submittedName>
        <fullName evidence="7">Cytochrome c</fullName>
    </submittedName>
</protein>
<evidence type="ECO:0000313" key="7">
    <source>
        <dbReference type="EMBL" id="ATB34386.1"/>
    </source>
</evidence>
<evidence type="ECO:0000256" key="4">
    <source>
        <dbReference type="PROSITE-ProRule" id="PRU00433"/>
    </source>
</evidence>
<dbReference type="Pfam" id="PF13442">
    <property type="entry name" value="Cytochrome_CBB3"/>
    <property type="match status" value="1"/>
</dbReference>
<keyword evidence="1 4" id="KW-0349">Heme</keyword>
<dbReference type="EMBL" id="CP022163">
    <property type="protein sequence ID" value="ATB34386.1"/>
    <property type="molecule type" value="Genomic_DNA"/>
</dbReference>
<dbReference type="AlphaFoldDB" id="A0A250ITX9"/>
<dbReference type="GO" id="GO:0020037">
    <property type="term" value="F:heme binding"/>
    <property type="evidence" value="ECO:0007669"/>
    <property type="project" value="InterPro"/>
</dbReference>
<evidence type="ECO:0000256" key="3">
    <source>
        <dbReference type="ARBA" id="ARBA00023004"/>
    </source>
</evidence>